<dbReference type="PANTHER" id="PTHR15924">
    <property type="entry name" value="CLE"/>
    <property type="match status" value="1"/>
</dbReference>
<dbReference type="Proteomes" id="UP000694845">
    <property type="component" value="Unplaced"/>
</dbReference>
<gene>
    <name evidence="2" type="primary">LOC110974147</name>
</gene>
<dbReference type="Pfam" id="PF10036">
    <property type="entry name" value="RLL"/>
    <property type="match status" value="1"/>
</dbReference>
<dbReference type="AlphaFoldDB" id="A0A8B7XMN5"/>
<organism evidence="1 2">
    <name type="scientific">Acanthaster planci</name>
    <name type="common">Crown-of-thorns starfish</name>
    <dbReference type="NCBI Taxonomy" id="133434"/>
    <lineage>
        <taxon>Eukaryota</taxon>
        <taxon>Metazoa</taxon>
        <taxon>Echinodermata</taxon>
        <taxon>Eleutherozoa</taxon>
        <taxon>Asterozoa</taxon>
        <taxon>Asteroidea</taxon>
        <taxon>Valvatacea</taxon>
        <taxon>Valvatida</taxon>
        <taxon>Acanthasteridae</taxon>
        <taxon>Acanthaster</taxon>
    </lineage>
</organism>
<name>A0A8B7XMN5_ACAPL</name>
<dbReference type="OMA" id="YPMRILR"/>
<evidence type="ECO:0000313" key="1">
    <source>
        <dbReference type="Proteomes" id="UP000694845"/>
    </source>
</evidence>
<accession>A0A8B7XMN5</accession>
<dbReference type="OrthoDB" id="514167at2759"/>
<dbReference type="CTD" id="51637"/>
<dbReference type="RefSeq" id="XP_022081240.1">
    <property type="nucleotide sequence ID" value="XM_022225548.1"/>
</dbReference>
<evidence type="ECO:0000313" key="2">
    <source>
        <dbReference type="RefSeq" id="XP_022081240.1"/>
    </source>
</evidence>
<proteinExistence type="predicted"/>
<protein>
    <submittedName>
        <fullName evidence="2">UPF0568 protein C14orf166 homolog isoform X1</fullName>
    </submittedName>
</protein>
<dbReference type="KEGG" id="aplc:110974147"/>
<reference evidence="2" key="1">
    <citation type="submission" date="2025-08" db="UniProtKB">
        <authorList>
            <consortium name="RefSeq"/>
        </authorList>
    </citation>
    <scope>IDENTIFICATION</scope>
</reference>
<sequence length="239" mass="27641">MFRRKLEALKYHQSDIDIKDEMTWRNFVVWLEDQKIRLYKIEDRQPLRNYISGDWPKVFQQYLKDLQCPVNSQDRLAACEWLLAHAVRLDYGEDVEKYRAVTGEGVARQNSASDDPFQNVNVHSPDFKAGLTSVCQLLKIPQHYDQVTTLEAVSILIQERLAQDGSKQELQEGIDFKLNDYELGFETKDPALDEASRILRLLHVAELRDLQTRINEAIVAVQNITANPKTDQKLGKVGR</sequence>
<keyword evidence="1" id="KW-1185">Reference proteome</keyword>
<dbReference type="InterPro" id="IPR019265">
    <property type="entry name" value="RTRAF"/>
</dbReference>
<dbReference type="GeneID" id="110974147"/>